<protein>
    <submittedName>
        <fullName evidence="9">Uncharacterized protein</fullName>
    </submittedName>
</protein>
<evidence type="ECO:0000256" key="2">
    <source>
        <dbReference type="ARBA" id="ARBA00004496"/>
    </source>
</evidence>
<evidence type="ECO:0000259" key="8">
    <source>
        <dbReference type="Pfam" id="PF18117"/>
    </source>
</evidence>
<dbReference type="InterPro" id="IPR041266">
    <property type="entry name" value="EDS1_EP"/>
</dbReference>
<dbReference type="Gene3D" id="3.40.50.1820">
    <property type="entry name" value="alpha/beta hydrolase"/>
    <property type="match status" value="1"/>
</dbReference>
<dbReference type="PANTHER" id="PTHR47090">
    <property type="entry name" value="PROTEIN EDS1-RELATED"/>
    <property type="match status" value="1"/>
</dbReference>
<dbReference type="SUPFAM" id="SSF53474">
    <property type="entry name" value="alpha/beta-Hydrolases"/>
    <property type="match status" value="1"/>
</dbReference>
<dbReference type="Pfam" id="PF01764">
    <property type="entry name" value="Lipase_3"/>
    <property type="match status" value="1"/>
</dbReference>
<comment type="subcellular location">
    <subcellularLocation>
        <location evidence="2">Cytoplasm</location>
    </subcellularLocation>
    <subcellularLocation>
        <location evidence="1">Nucleus</location>
    </subcellularLocation>
</comment>
<evidence type="ECO:0000256" key="5">
    <source>
        <dbReference type="ARBA" id="ARBA00022821"/>
    </source>
</evidence>
<reference evidence="9" key="1">
    <citation type="journal article" date="2022" name="Plant J.">
        <title>Strategies of tolerance reflected in two North American maple genomes.</title>
        <authorList>
            <person name="McEvoy S.L."/>
            <person name="Sezen U.U."/>
            <person name="Trouern-Trend A."/>
            <person name="McMahon S.M."/>
            <person name="Schaberg P.G."/>
            <person name="Yang J."/>
            <person name="Wegrzyn J.L."/>
            <person name="Swenson N.G."/>
        </authorList>
    </citation>
    <scope>NUCLEOTIDE SEQUENCE</scope>
    <source>
        <strain evidence="9">91603</strain>
    </source>
</reference>
<gene>
    <name evidence="9" type="ORF">LWI28_014295</name>
</gene>
<dbReference type="GO" id="GO:0006952">
    <property type="term" value="P:defense response"/>
    <property type="evidence" value="ECO:0007669"/>
    <property type="project" value="UniProtKB-KW"/>
</dbReference>
<keyword evidence="3" id="KW-0963">Cytoplasm</keyword>
<evidence type="ECO:0000313" key="9">
    <source>
        <dbReference type="EMBL" id="KAI9174230.1"/>
    </source>
</evidence>
<dbReference type="InterPro" id="IPR044214">
    <property type="entry name" value="EDS1-like"/>
</dbReference>
<dbReference type="GO" id="GO:0006629">
    <property type="term" value="P:lipid metabolic process"/>
    <property type="evidence" value="ECO:0007669"/>
    <property type="project" value="InterPro"/>
</dbReference>
<organism evidence="9 10">
    <name type="scientific">Acer negundo</name>
    <name type="common">Box elder</name>
    <dbReference type="NCBI Taxonomy" id="4023"/>
    <lineage>
        <taxon>Eukaryota</taxon>
        <taxon>Viridiplantae</taxon>
        <taxon>Streptophyta</taxon>
        <taxon>Embryophyta</taxon>
        <taxon>Tracheophyta</taxon>
        <taxon>Spermatophyta</taxon>
        <taxon>Magnoliopsida</taxon>
        <taxon>eudicotyledons</taxon>
        <taxon>Gunneridae</taxon>
        <taxon>Pentapetalae</taxon>
        <taxon>rosids</taxon>
        <taxon>malvids</taxon>
        <taxon>Sapindales</taxon>
        <taxon>Sapindaceae</taxon>
        <taxon>Hippocastanoideae</taxon>
        <taxon>Acereae</taxon>
        <taxon>Acer</taxon>
    </lineage>
</organism>
<evidence type="ECO:0000313" key="10">
    <source>
        <dbReference type="Proteomes" id="UP001064489"/>
    </source>
</evidence>
<comment type="caution">
    <text evidence="9">The sequence shown here is derived from an EMBL/GenBank/DDBJ whole genome shotgun (WGS) entry which is preliminary data.</text>
</comment>
<dbReference type="Pfam" id="PF18117">
    <property type="entry name" value="EDS1_EP"/>
    <property type="match status" value="1"/>
</dbReference>
<keyword evidence="10" id="KW-1185">Reference proteome</keyword>
<sequence length="571" mass="64348">MASRKLGEVVKVSEELIKKAWSLAMKAHKSPEKLFLVEKSRSSTEVIFSFPGSWSVNDWFSTGSPFGEKKIDLGKFASLKSIGNEDVAIFNEAFLKRFDAILPQLQTEVRKAVTEKKKIVFTGHSSGGPIAILAAVWFLQNGLDLNKTMKPLCITFGSPLVGDRIFNHALSREDWSQCFTHFVMRYDIFPRVPLAPFESTARQLHHILPLLNPKQTAQASIEEAAKALYLNVMRNASSVASNAACHLMGNTNKLLETISSFVKLSPYRPFGTYVFCTGNGRLVVVRNPDSVLQILFYSSQLSSGEGSEICIRSVKDHFGYQSEIQSLEAKTVTDLDQFEELPLSSNGGGGAGSSGIDIVLNELGLSSRGRLCLCAAAELEKQKSRNLKKINDKIPDIEQALKILEGYKARCEAREVSYYDAFKASRDPDDFNANVKRLVLAGMWDEIKEMLKKYDLPDGFECIREWVDLGTRPRRYRYTQKWLEYAEHLPAGNRLESCFWAEVEELIQTSNRRDFEAVQAKVLLLGRQVETWIGARVIGDDIFLENSTFVNWWKSLPKDLTSTSWFSTRIK</sequence>
<dbReference type="GO" id="GO:0016787">
    <property type="term" value="F:hydrolase activity"/>
    <property type="evidence" value="ECO:0007669"/>
    <property type="project" value="UniProtKB-KW"/>
</dbReference>
<evidence type="ECO:0000259" key="7">
    <source>
        <dbReference type="Pfam" id="PF01764"/>
    </source>
</evidence>
<reference evidence="9" key="2">
    <citation type="submission" date="2023-02" db="EMBL/GenBank/DDBJ databases">
        <authorList>
            <person name="Swenson N.G."/>
            <person name="Wegrzyn J.L."/>
            <person name="Mcevoy S.L."/>
        </authorList>
    </citation>
    <scope>NUCLEOTIDE SEQUENCE</scope>
    <source>
        <strain evidence="9">91603</strain>
        <tissue evidence="9">Leaf</tissue>
    </source>
</reference>
<dbReference type="Proteomes" id="UP001064489">
    <property type="component" value="Chromosome 8"/>
</dbReference>
<keyword evidence="6" id="KW-0539">Nucleus</keyword>
<feature type="domain" description="Fungal lipase-type" evidence="7">
    <location>
        <begin position="87"/>
        <end position="195"/>
    </location>
</feature>
<dbReference type="InterPro" id="IPR002921">
    <property type="entry name" value="Fungal_lipase-type"/>
</dbReference>
<keyword evidence="5" id="KW-0611">Plant defense</keyword>
<name>A0AAD5NQ76_ACENE</name>
<evidence type="ECO:0000256" key="1">
    <source>
        <dbReference type="ARBA" id="ARBA00004123"/>
    </source>
</evidence>
<proteinExistence type="predicted"/>
<dbReference type="GO" id="GO:0005634">
    <property type="term" value="C:nucleus"/>
    <property type="evidence" value="ECO:0007669"/>
    <property type="project" value="UniProtKB-SubCell"/>
</dbReference>
<dbReference type="CDD" id="cd00519">
    <property type="entry name" value="Lipase_3"/>
    <property type="match status" value="1"/>
</dbReference>
<dbReference type="GO" id="GO:0005737">
    <property type="term" value="C:cytoplasm"/>
    <property type="evidence" value="ECO:0007669"/>
    <property type="project" value="UniProtKB-SubCell"/>
</dbReference>
<dbReference type="PANTHER" id="PTHR47090:SF2">
    <property type="entry name" value="PROTEIN EDS1-RELATED"/>
    <property type="match status" value="1"/>
</dbReference>
<evidence type="ECO:0000256" key="4">
    <source>
        <dbReference type="ARBA" id="ARBA00022801"/>
    </source>
</evidence>
<keyword evidence="4" id="KW-0378">Hydrolase</keyword>
<evidence type="ECO:0000256" key="6">
    <source>
        <dbReference type="ARBA" id="ARBA00023242"/>
    </source>
</evidence>
<dbReference type="InterPro" id="IPR029058">
    <property type="entry name" value="AB_hydrolase_fold"/>
</dbReference>
<evidence type="ECO:0000256" key="3">
    <source>
        <dbReference type="ARBA" id="ARBA00022490"/>
    </source>
</evidence>
<accession>A0AAD5NQ76</accession>
<dbReference type="AlphaFoldDB" id="A0AAD5NQ76"/>
<dbReference type="EMBL" id="JAJSOW010000103">
    <property type="protein sequence ID" value="KAI9174230.1"/>
    <property type="molecule type" value="Genomic_DNA"/>
</dbReference>
<feature type="domain" description="EDS1 EP" evidence="8">
    <location>
        <begin position="404"/>
        <end position="474"/>
    </location>
</feature>